<accession>A0A6J6J2H0</accession>
<protein>
    <submittedName>
        <fullName evidence="1">Unannotated protein</fullName>
    </submittedName>
</protein>
<proteinExistence type="predicted"/>
<gene>
    <name evidence="1" type="ORF">UFOPK2032_00551</name>
</gene>
<evidence type="ECO:0000313" key="1">
    <source>
        <dbReference type="EMBL" id="CAB4630389.1"/>
    </source>
</evidence>
<sequence length="152" mass="17314">MKPISIMELQKPPMFASNSFPSLSACNFLRVQLLDGSQREMTNPELGRDFISGVLENDRTRGFIRRSFIRSVEFDTLADENLSSLSFTRKTVGELLQSLDFPVQLCFWYRDQSSSFRKARVLEVTRGFMVTDYFQNPAIPLAAINVIEAGCE</sequence>
<dbReference type="AlphaFoldDB" id="A0A6J6J2H0"/>
<dbReference type="PROSITE" id="PS51257">
    <property type="entry name" value="PROKAR_LIPOPROTEIN"/>
    <property type="match status" value="1"/>
</dbReference>
<dbReference type="EMBL" id="CAEZVM010000014">
    <property type="protein sequence ID" value="CAB4630389.1"/>
    <property type="molecule type" value="Genomic_DNA"/>
</dbReference>
<name>A0A6J6J2H0_9ZZZZ</name>
<organism evidence="1">
    <name type="scientific">freshwater metagenome</name>
    <dbReference type="NCBI Taxonomy" id="449393"/>
    <lineage>
        <taxon>unclassified sequences</taxon>
        <taxon>metagenomes</taxon>
        <taxon>ecological metagenomes</taxon>
    </lineage>
</organism>
<reference evidence="1" key="1">
    <citation type="submission" date="2020-05" db="EMBL/GenBank/DDBJ databases">
        <authorList>
            <person name="Chiriac C."/>
            <person name="Salcher M."/>
            <person name="Ghai R."/>
            <person name="Kavagutti S V."/>
        </authorList>
    </citation>
    <scope>NUCLEOTIDE SEQUENCE</scope>
</reference>